<dbReference type="InterPro" id="IPR036812">
    <property type="entry name" value="NAD(P)_OxRdtase_dom_sf"/>
</dbReference>
<reference evidence="2 3" key="1">
    <citation type="journal article" date="2017" name="Int. J. Syst. Evol. Microbiol.">
        <title>Brenneria populi subsp. brevivirga subsp. nov. isolated from symptomatic bark of Populus x euramericana canker, and description of Brenneria populi subsp. populi subsp. nov.</title>
        <authorList>
            <person name="Zheng M.H."/>
            <person name="Piao C.G."/>
            <person name="Xue H."/>
            <person name="Guo M.W."/>
            <person name="Li Y."/>
        </authorList>
    </citation>
    <scope>NUCLEOTIDE SEQUENCE [LARGE SCALE GENOMIC DNA]</scope>
    <source>
        <strain evidence="2 3">D9-5</strain>
    </source>
</reference>
<evidence type="ECO:0000313" key="2">
    <source>
        <dbReference type="EMBL" id="MEC5341924.1"/>
    </source>
</evidence>
<comment type="caution">
    <text evidence="2">The sequence shown here is derived from an EMBL/GenBank/DDBJ whole genome shotgun (WGS) entry which is preliminary data.</text>
</comment>
<evidence type="ECO:0000313" key="3">
    <source>
        <dbReference type="Proteomes" id="UP001309705"/>
    </source>
</evidence>
<dbReference type="InterPro" id="IPR050523">
    <property type="entry name" value="AKR_Detox_Biosynth"/>
</dbReference>
<dbReference type="SUPFAM" id="SSF51430">
    <property type="entry name" value="NAD(P)-linked oxidoreductase"/>
    <property type="match status" value="1"/>
</dbReference>
<dbReference type="Proteomes" id="UP001309705">
    <property type="component" value="Unassembled WGS sequence"/>
</dbReference>
<dbReference type="InterPro" id="IPR023210">
    <property type="entry name" value="NADP_OxRdtase_dom"/>
</dbReference>
<organism evidence="2 3">
    <name type="scientific">Brenneria populi</name>
    <dbReference type="NCBI Taxonomy" id="1505588"/>
    <lineage>
        <taxon>Bacteria</taxon>
        <taxon>Pseudomonadati</taxon>
        <taxon>Pseudomonadota</taxon>
        <taxon>Gammaproteobacteria</taxon>
        <taxon>Enterobacterales</taxon>
        <taxon>Pectobacteriaceae</taxon>
        <taxon>Brenneria</taxon>
    </lineage>
</organism>
<dbReference type="PANTHER" id="PTHR43364">
    <property type="entry name" value="NADH-SPECIFIC METHYLGLYOXAL REDUCTASE-RELATED"/>
    <property type="match status" value="1"/>
</dbReference>
<dbReference type="RefSeq" id="WP_327617077.1">
    <property type="nucleotide sequence ID" value="NZ_JAYWTM010000002.1"/>
</dbReference>
<keyword evidence="3" id="KW-1185">Reference proteome</keyword>
<dbReference type="EMBL" id="JAYWTM010000002">
    <property type="protein sequence ID" value="MEC5341924.1"/>
    <property type="molecule type" value="Genomic_DNA"/>
</dbReference>
<feature type="domain" description="NADP-dependent oxidoreductase" evidence="1">
    <location>
        <begin position="11"/>
        <end position="287"/>
    </location>
</feature>
<dbReference type="PANTHER" id="PTHR43364:SF1">
    <property type="entry name" value="OXIDOREDUCTASE YDHF"/>
    <property type="match status" value="1"/>
</dbReference>
<accession>A0ABU6JMM1</accession>
<sequence length="298" mass="33287">LFWGDYRCTDDHIRMLYTSAREEGINFFDHADLYGFNAPAGRAHLCESRFSEALQLTSSEREQIILQTKTGIISEPWHYDLSREHIVSAVERSLKALRTDYIDILLLHRPDALVEPEEVAHAFDHLESSGKVRAFGVSNHTPRQIDLLKTAVTQPIIVNQVQLSVTHSTLVAQGLSSNMTGFDDSITRDGGGVIDYARVNNMTLQAWSPFQKGFQDGVFFGSPDYVNLNAELQRLATKYEVTPTAIATAWITRHPAGFQVVLGTTRRGRVIEAAKGSNIPLTRAEWYSLIQAAGHHVP</sequence>
<dbReference type="Pfam" id="PF00248">
    <property type="entry name" value="Aldo_ket_red"/>
    <property type="match status" value="1"/>
</dbReference>
<dbReference type="Gene3D" id="3.20.20.100">
    <property type="entry name" value="NADP-dependent oxidoreductase domain"/>
    <property type="match status" value="1"/>
</dbReference>
<evidence type="ECO:0000259" key="1">
    <source>
        <dbReference type="Pfam" id="PF00248"/>
    </source>
</evidence>
<gene>
    <name evidence="2" type="ORF">VSX58_04745</name>
</gene>
<feature type="non-terminal residue" evidence="2">
    <location>
        <position position="1"/>
    </location>
</feature>
<name>A0ABU6JMM1_9GAMM</name>
<proteinExistence type="predicted"/>
<protein>
    <submittedName>
        <fullName evidence="2">Aldo/keto reductase</fullName>
    </submittedName>
</protein>